<dbReference type="Gene3D" id="3.30.160.60">
    <property type="entry name" value="Classic Zinc Finger"/>
    <property type="match status" value="1"/>
</dbReference>
<dbReference type="Gene3D" id="4.10.830.40">
    <property type="match status" value="1"/>
</dbReference>
<dbReference type="Gene3D" id="3.30.40.10">
    <property type="entry name" value="Zinc/RING finger domain, C3HC4 (zinc finger)"/>
    <property type="match status" value="1"/>
</dbReference>
<dbReference type="KEGG" id="sdu:111219770"/>
<dbReference type="InterPro" id="IPR003877">
    <property type="entry name" value="SPRY_dom"/>
</dbReference>
<evidence type="ECO:0000256" key="1">
    <source>
        <dbReference type="ARBA" id="ARBA00004496"/>
    </source>
</evidence>
<evidence type="ECO:0000256" key="2">
    <source>
        <dbReference type="ARBA" id="ARBA00022490"/>
    </source>
</evidence>
<evidence type="ECO:0000259" key="10">
    <source>
        <dbReference type="PROSITE" id="PS50089"/>
    </source>
</evidence>
<sequence>MASNVTLLSEEQFLCPICLDMFTRPVSTPCGHNFCISCLTSYWDNEPICQCPVCKEKFERRPNLKVNTFISELASQFMLLQVTDAHIWSPDQLKANTGGAVLCDICTDIQQEAVKSCVECLTSYCNVHLEPHHRAAGLKRHKLVDPLEDLEDRLCREHNHLHVLFCRKDKVLLCDVCASSQHVNHDVVPVPRAYKEMKDLLGDTEAKVQQMIQERQQKVQAMTESVKQSKRETKDVIAYSVQDLTALVSEIQKSQTELVEVMEKKQKAAEERADGFISSVEQELTELQRTAVKLRELKQTEDQLRFLQNFPNASHLPPIMDLSSFSFDRHVEIQHIQKCLVSSVSQLRMLLNNMNTEINSFSASEDATLRYVRQYEVNILLDPDTAHPLLIISDDRKQVRYSMGSGLWGLQNLNPNMFTEHLAVLGQRGFSSRKFYFEVFVGQKTEWCVGVAMASVQRRGALVRSPSSRLWAIWFLEDKFETFSSPGVFIYFGKVERVGVFVDYNGGVISFYDVHTATLIFSFTDFVFTEELYPYLNPCDNEYGSNLDPMVIVPVSHIE</sequence>
<evidence type="ECO:0000256" key="8">
    <source>
        <dbReference type="PROSITE-ProRule" id="PRU00024"/>
    </source>
</evidence>
<dbReference type="GeneTree" id="ENSGT01040000240385"/>
<protein>
    <submittedName>
        <fullName evidence="13">Zinc finger protein RFP-like</fullName>
    </submittedName>
</protein>
<reference evidence="13" key="1">
    <citation type="submission" date="2025-08" db="UniProtKB">
        <authorList>
            <consortium name="Ensembl"/>
        </authorList>
    </citation>
    <scope>IDENTIFICATION</scope>
</reference>
<dbReference type="Gene3D" id="2.60.120.920">
    <property type="match status" value="1"/>
</dbReference>
<dbReference type="FunFam" id="2.60.120.920:FF:000004">
    <property type="entry name" value="Butyrophilin subfamily 1 member A1"/>
    <property type="match status" value="1"/>
</dbReference>
<feature type="coiled-coil region" evidence="9">
    <location>
        <begin position="194"/>
        <end position="300"/>
    </location>
</feature>
<keyword evidence="4" id="KW-0479">Metal-binding</keyword>
<reference evidence="13" key="2">
    <citation type="submission" date="2025-09" db="UniProtKB">
        <authorList>
            <consortium name="Ensembl"/>
        </authorList>
    </citation>
    <scope>IDENTIFICATION</scope>
</reference>
<feature type="domain" description="B30.2/SPRY" evidence="12">
    <location>
        <begin position="359"/>
        <end position="552"/>
    </location>
</feature>
<dbReference type="Pfam" id="PF25600">
    <property type="entry name" value="TRIM_CC"/>
    <property type="match status" value="1"/>
</dbReference>
<dbReference type="CDD" id="cd19769">
    <property type="entry name" value="Bbox2_TRIM16-like"/>
    <property type="match status" value="1"/>
</dbReference>
<dbReference type="InterPro" id="IPR000315">
    <property type="entry name" value="Znf_B-box"/>
</dbReference>
<dbReference type="Pfam" id="PF00097">
    <property type="entry name" value="zf-C3HC4"/>
    <property type="match status" value="1"/>
</dbReference>
<keyword evidence="3" id="KW-0399">Innate immunity</keyword>
<dbReference type="SMART" id="SM00449">
    <property type="entry name" value="SPRY"/>
    <property type="match status" value="1"/>
</dbReference>
<organism evidence="13 14">
    <name type="scientific">Seriola dumerili</name>
    <name type="common">Greater amberjack</name>
    <name type="synonym">Caranx dumerili</name>
    <dbReference type="NCBI Taxonomy" id="41447"/>
    <lineage>
        <taxon>Eukaryota</taxon>
        <taxon>Metazoa</taxon>
        <taxon>Chordata</taxon>
        <taxon>Craniata</taxon>
        <taxon>Vertebrata</taxon>
        <taxon>Euteleostomi</taxon>
        <taxon>Actinopterygii</taxon>
        <taxon>Neopterygii</taxon>
        <taxon>Teleostei</taxon>
        <taxon>Neoteleostei</taxon>
        <taxon>Acanthomorphata</taxon>
        <taxon>Carangaria</taxon>
        <taxon>Carangiformes</taxon>
        <taxon>Carangidae</taxon>
        <taxon>Seriola</taxon>
    </lineage>
</organism>
<dbReference type="InterPro" id="IPR043136">
    <property type="entry name" value="B30.2/SPRY_sf"/>
</dbReference>
<evidence type="ECO:0000256" key="4">
    <source>
        <dbReference type="ARBA" id="ARBA00022723"/>
    </source>
</evidence>
<dbReference type="SMART" id="SM00589">
    <property type="entry name" value="PRY"/>
    <property type="match status" value="1"/>
</dbReference>
<dbReference type="PRINTS" id="PR01407">
    <property type="entry name" value="BUTYPHLNCDUF"/>
</dbReference>
<evidence type="ECO:0000256" key="3">
    <source>
        <dbReference type="ARBA" id="ARBA00022588"/>
    </source>
</evidence>
<dbReference type="PROSITE" id="PS50119">
    <property type="entry name" value="ZF_BBOX"/>
    <property type="match status" value="1"/>
</dbReference>
<dbReference type="PANTHER" id="PTHR25465">
    <property type="entry name" value="B-BOX DOMAIN CONTAINING"/>
    <property type="match status" value="1"/>
</dbReference>
<keyword evidence="6" id="KW-0862">Zinc</keyword>
<keyword evidence="2" id="KW-0963">Cytoplasm</keyword>
<evidence type="ECO:0000256" key="9">
    <source>
        <dbReference type="SAM" id="Coils"/>
    </source>
</evidence>
<dbReference type="PANTHER" id="PTHR25465:SF32">
    <property type="entry name" value="BLOODTHIRSTY-RELATED GENE FAMILY, MEMBER 16 ISOFORM X1-RELATED"/>
    <property type="match status" value="1"/>
</dbReference>
<dbReference type="SMART" id="SM00184">
    <property type="entry name" value="RING"/>
    <property type="match status" value="1"/>
</dbReference>
<dbReference type="InterPro" id="IPR013083">
    <property type="entry name" value="Znf_RING/FYVE/PHD"/>
</dbReference>
<dbReference type="InterPro" id="IPR058030">
    <property type="entry name" value="TRIM8/14/16/25/29/45/65_CC"/>
</dbReference>
<accession>A0A3B4UN48</accession>
<dbReference type="GO" id="GO:0008270">
    <property type="term" value="F:zinc ion binding"/>
    <property type="evidence" value="ECO:0007669"/>
    <property type="project" value="UniProtKB-KW"/>
</dbReference>
<dbReference type="InterPro" id="IPR006574">
    <property type="entry name" value="PRY"/>
</dbReference>
<dbReference type="InterPro" id="IPR001870">
    <property type="entry name" value="B30.2/SPRY"/>
</dbReference>
<evidence type="ECO:0000259" key="11">
    <source>
        <dbReference type="PROSITE" id="PS50119"/>
    </source>
</evidence>
<keyword evidence="14" id="KW-1185">Reference proteome</keyword>
<dbReference type="SMART" id="SM00336">
    <property type="entry name" value="BBOX"/>
    <property type="match status" value="2"/>
</dbReference>
<dbReference type="PROSITE" id="PS00518">
    <property type="entry name" value="ZF_RING_1"/>
    <property type="match status" value="1"/>
</dbReference>
<proteinExistence type="predicted"/>
<dbReference type="OMA" id="WFLEDKF"/>
<evidence type="ECO:0000259" key="12">
    <source>
        <dbReference type="PROSITE" id="PS50188"/>
    </source>
</evidence>
<dbReference type="SUPFAM" id="SSF57850">
    <property type="entry name" value="RING/U-box"/>
    <property type="match status" value="1"/>
</dbReference>
<dbReference type="SUPFAM" id="SSF57845">
    <property type="entry name" value="B-box zinc-binding domain"/>
    <property type="match status" value="1"/>
</dbReference>
<keyword evidence="9" id="KW-0175">Coiled coil</keyword>
<dbReference type="Ensembl" id="ENSSDUT00000020111.1">
    <property type="protein sequence ID" value="ENSSDUP00000019762.1"/>
    <property type="gene ID" value="ENSSDUG00000014395.1"/>
</dbReference>
<dbReference type="InterPro" id="IPR013320">
    <property type="entry name" value="ConA-like_dom_sf"/>
</dbReference>
<evidence type="ECO:0000256" key="7">
    <source>
        <dbReference type="ARBA" id="ARBA00022859"/>
    </source>
</evidence>
<dbReference type="SUPFAM" id="SSF49899">
    <property type="entry name" value="Concanavalin A-like lectins/glucanases"/>
    <property type="match status" value="1"/>
</dbReference>
<name>A0A3B4UN48_SERDU</name>
<evidence type="ECO:0000313" key="13">
    <source>
        <dbReference type="Ensembl" id="ENSSDUP00000019762.1"/>
    </source>
</evidence>
<dbReference type="Pfam" id="PF00622">
    <property type="entry name" value="SPRY"/>
    <property type="match status" value="1"/>
</dbReference>
<keyword evidence="7" id="KW-0391">Immunity</keyword>
<dbReference type="GO" id="GO:0005737">
    <property type="term" value="C:cytoplasm"/>
    <property type="evidence" value="ECO:0007669"/>
    <property type="project" value="UniProtKB-SubCell"/>
</dbReference>
<dbReference type="Proteomes" id="UP000261420">
    <property type="component" value="Unplaced"/>
</dbReference>
<dbReference type="PROSITE" id="PS50089">
    <property type="entry name" value="ZF_RING_2"/>
    <property type="match status" value="1"/>
</dbReference>
<dbReference type="InterPro" id="IPR001841">
    <property type="entry name" value="Znf_RING"/>
</dbReference>
<dbReference type="Pfam" id="PF13765">
    <property type="entry name" value="PRY"/>
    <property type="match status" value="1"/>
</dbReference>
<dbReference type="CDD" id="cd13733">
    <property type="entry name" value="SPRY_PRY_C-I_1"/>
    <property type="match status" value="1"/>
</dbReference>
<evidence type="ECO:0000256" key="5">
    <source>
        <dbReference type="ARBA" id="ARBA00022771"/>
    </source>
</evidence>
<evidence type="ECO:0000313" key="14">
    <source>
        <dbReference type="Proteomes" id="UP000261420"/>
    </source>
</evidence>
<dbReference type="RefSeq" id="XP_022598264.1">
    <property type="nucleotide sequence ID" value="XM_022742543.1"/>
</dbReference>
<feature type="domain" description="RING-type" evidence="10">
    <location>
        <begin position="15"/>
        <end position="55"/>
    </location>
</feature>
<dbReference type="InterPro" id="IPR017907">
    <property type="entry name" value="Znf_RING_CS"/>
</dbReference>
<evidence type="ECO:0000256" key="6">
    <source>
        <dbReference type="ARBA" id="ARBA00022833"/>
    </source>
</evidence>
<comment type="subcellular location">
    <subcellularLocation>
        <location evidence="1">Cytoplasm</location>
    </subcellularLocation>
</comment>
<dbReference type="InterPro" id="IPR051051">
    <property type="entry name" value="E3_ubiq-ligase_TRIM/RNF"/>
</dbReference>
<dbReference type="AlphaFoldDB" id="A0A3B4UN48"/>
<feature type="domain" description="B box-type" evidence="11">
    <location>
        <begin position="150"/>
        <end position="190"/>
    </location>
</feature>
<dbReference type="Pfam" id="PF00643">
    <property type="entry name" value="zf-B_box"/>
    <property type="match status" value="1"/>
</dbReference>
<keyword evidence="5 8" id="KW-0863">Zinc-finger</keyword>
<dbReference type="GO" id="GO:0045087">
    <property type="term" value="P:innate immune response"/>
    <property type="evidence" value="ECO:0007669"/>
    <property type="project" value="UniProtKB-KW"/>
</dbReference>
<dbReference type="GeneID" id="111219770"/>
<dbReference type="Pfam" id="PF22586">
    <property type="entry name" value="ANCHR-like_BBOX"/>
    <property type="match status" value="1"/>
</dbReference>
<dbReference type="InterPro" id="IPR003879">
    <property type="entry name" value="Butyrophylin_SPRY"/>
</dbReference>
<dbReference type="InterPro" id="IPR018957">
    <property type="entry name" value="Znf_C3HC4_RING-type"/>
</dbReference>
<dbReference type="PROSITE" id="PS50188">
    <property type="entry name" value="B302_SPRY"/>
    <property type="match status" value="1"/>
</dbReference>